<protein>
    <submittedName>
        <fullName evidence="2">GNAT family N-acetyltransferase</fullName>
    </submittedName>
</protein>
<keyword evidence="2" id="KW-0808">Transferase</keyword>
<dbReference type="PROSITE" id="PS51186">
    <property type="entry name" value="GNAT"/>
    <property type="match status" value="1"/>
</dbReference>
<dbReference type="KEGG" id="lcu:PL11_006305"/>
<gene>
    <name evidence="2" type="ORF">PL11_006305</name>
</gene>
<keyword evidence="3" id="KW-1185">Reference proteome</keyword>
<feature type="domain" description="N-acetyltransferase" evidence="1">
    <location>
        <begin position="1"/>
        <end position="150"/>
    </location>
</feature>
<evidence type="ECO:0000313" key="2">
    <source>
        <dbReference type="EMBL" id="AQW21570.1"/>
    </source>
</evidence>
<dbReference type="AlphaFoldDB" id="A0A1S6QIZ1"/>
<evidence type="ECO:0000313" key="3">
    <source>
        <dbReference type="Proteomes" id="UP000030361"/>
    </source>
</evidence>
<proteinExistence type="predicted"/>
<name>A0A1S6QIZ1_9LACO</name>
<sequence>MIFKRWSKDRSSLLKYLRIADPDERAVQEYLNMGDVFVLVANDDINDIIAVALMIYEARGRVELKNLVVRPKYQRQGYGGTLIDMLIDYYKKKNLDEIVVGTANSSFGNLEFYHQKGFTTFGVKEGFFDLYPEPIFENGIQAHDMIMLIRKIDDEN</sequence>
<dbReference type="SUPFAM" id="SSF55729">
    <property type="entry name" value="Acyl-CoA N-acyltransferases (Nat)"/>
    <property type="match status" value="1"/>
</dbReference>
<dbReference type="CDD" id="cd04301">
    <property type="entry name" value="NAT_SF"/>
    <property type="match status" value="1"/>
</dbReference>
<accession>A0A1S6QIZ1</accession>
<dbReference type="OrthoDB" id="162775at2"/>
<dbReference type="GO" id="GO:0016747">
    <property type="term" value="F:acyltransferase activity, transferring groups other than amino-acyl groups"/>
    <property type="evidence" value="ECO:0007669"/>
    <property type="project" value="InterPro"/>
</dbReference>
<dbReference type="Pfam" id="PF00583">
    <property type="entry name" value="Acetyltransf_1"/>
    <property type="match status" value="1"/>
</dbReference>
<dbReference type="Proteomes" id="UP000030361">
    <property type="component" value="Chromosome"/>
</dbReference>
<dbReference type="eggNOG" id="COG0456">
    <property type="taxonomic scope" value="Bacteria"/>
</dbReference>
<dbReference type="Gene3D" id="3.40.630.30">
    <property type="match status" value="1"/>
</dbReference>
<evidence type="ECO:0000259" key="1">
    <source>
        <dbReference type="PROSITE" id="PS51186"/>
    </source>
</evidence>
<reference evidence="2 3" key="1">
    <citation type="journal article" date="2015" name="Genome Announc.">
        <title>Genome Sequence of Lactobacillus curieae CCTCC M 2011381T, a Novel Producer of Gamma-aminobutyric Acid.</title>
        <authorList>
            <person name="Wang Y."/>
            <person name="Wang Y."/>
            <person name="Lang C."/>
            <person name="Wei D."/>
            <person name="Xu P."/>
            <person name="Xie J."/>
        </authorList>
    </citation>
    <scope>NUCLEOTIDE SEQUENCE [LARGE SCALE GENOMIC DNA]</scope>
    <source>
        <strain evidence="2 3">CCTCC M 2011381</strain>
    </source>
</reference>
<dbReference type="InterPro" id="IPR016181">
    <property type="entry name" value="Acyl_CoA_acyltransferase"/>
</dbReference>
<dbReference type="InterPro" id="IPR000182">
    <property type="entry name" value="GNAT_dom"/>
</dbReference>
<organism evidence="2 3">
    <name type="scientific">Lentilactobacillus curieae</name>
    <dbReference type="NCBI Taxonomy" id="1138822"/>
    <lineage>
        <taxon>Bacteria</taxon>
        <taxon>Bacillati</taxon>
        <taxon>Bacillota</taxon>
        <taxon>Bacilli</taxon>
        <taxon>Lactobacillales</taxon>
        <taxon>Lactobacillaceae</taxon>
        <taxon>Lentilactobacillus</taxon>
    </lineage>
</organism>
<dbReference type="EMBL" id="CP018906">
    <property type="protein sequence ID" value="AQW21570.1"/>
    <property type="molecule type" value="Genomic_DNA"/>
</dbReference>